<dbReference type="PRINTS" id="PR00018">
    <property type="entry name" value="KRINGLE"/>
</dbReference>
<dbReference type="RefSeq" id="XP_035682842.1">
    <property type="nucleotide sequence ID" value="XM_035826949.1"/>
</dbReference>
<gene>
    <name evidence="6" type="primary">LOC118420229</name>
</gene>
<dbReference type="OrthoDB" id="5917794at2759"/>
<dbReference type="Gene3D" id="2.40.20.10">
    <property type="entry name" value="Plasminogen Kringle 4"/>
    <property type="match status" value="2"/>
</dbReference>
<dbReference type="FunFam" id="2.40.20.10:FF:000024">
    <property type="entry name" value="Uncharacterized protein"/>
    <property type="match status" value="1"/>
</dbReference>
<reference evidence="6" key="2">
    <citation type="submission" date="2025-08" db="UniProtKB">
        <authorList>
            <consortium name="RefSeq"/>
        </authorList>
    </citation>
    <scope>IDENTIFICATION</scope>
    <source>
        <strain evidence="6">S238N-H82</strain>
        <tissue evidence="6">Testes</tissue>
    </source>
</reference>
<proteinExistence type="predicted"/>
<evidence type="ECO:0000313" key="6">
    <source>
        <dbReference type="RefSeq" id="XP_035682842.1"/>
    </source>
</evidence>
<keyword evidence="5" id="KW-1185">Reference proteome</keyword>
<dbReference type="OMA" id="HERTPDN"/>
<keyword evidence="1 3" id="KW-0420">Kringle</keyword>
<accession>A0A9J7LI07</accession>
<organism evidence="5 6">
    <name type="scientific">Branchiostoma floridae</name>
    <name type="common">Florida lancelet</name>
    <name type="synonym">Amphioxus</name>
    <dbReference type="NCBI Taxonomy" id="7739"/>
    <lineage>
        <taxon>Eukaryota</taxon>
        <taxon>Metazoa</taxon>
        <taxon>Chordata</taxon>
        <taxon>Cephalochordata</taxon>
        <taxon>Leptocardii</taxon>
        <taxon>Amphioxiformes</taxon>
        <taxon>Branchiostomatidae</taxon>
        <taxon>Branchiostoma</taxon>
    </lineage>
</organism>
<dbReference type="SUPFAM" id="SSF57440">
    <property type="entry name" value="Kringle-like"/>
    <property type="match status" value="2"/>
</dbReference>
<dbReference type="CDD" id="cd00108">
    <property type="entry name" value="KR"/>
    <property type="match status" value="1"/>
</dbReference>
<dbReference type="AlphaFoldDB" id="A0A9J7LI07"/>
<dbReference type="InterPro" id="IPR018056">
    <property type="entry name" value="Kringle_CS"/>
</dbReference>
<evidence type="ECO:0000256" key="1">
    <source>
        <dbReference type="ARBA" id="ARBA00022572"/>
    </source>
</evidence>
<dbReference type="KEGG" id="bfo:118420229"/>
<name>A0A9J7LI07_BRAFL</name>
<evidence type="ECO:0000259" key="4">
    <source>
        <dbReference type="PROSITE" id="PS50070"/>
    </source>
</evidence>
<sequence length="122" mass="14394">MPEDYPELVENYCRNPDWKGGTIWCYTMDPDTRWEYCRHPACHFACMGNSGSEYHGNVSETIRGKTCQRWDVDVHMHKYKPEKYTELVENYCRNPGGDEPGLWCYTTDPNTYWEFCCNPACP</sequence>
<dbReference type="Pfam" id="PF00051">
    <property type="entry name" value="Kringle"/>
    <property type="match status" value="2"/>
</dbReference>
<dbReference type="PROSITE" id="PS50070">
    <property type="entry name" value="KRINGLE_2"/>
    <property type="match status" value="2"/>
</dbReference>
<evidence type="ECO:0000313" key="5">
    <source>
        <dbReference type="Proteomes" id="UP000001554"/>
    </source>
</evidence>
<comment type="caution">
    <text evidence="3">Lacks conserved residue(s) required for the propagation of feature annotation.</text>
</comment>
<dbReference type="SMART" id="SM00130">
    <property type="entry name" value="KR"/>
    <property type="match status" value="1"/>
</dbReference>
<evidence type="ECO:0000256" key="3">
    <source>
        <dbReference type="PROSITE-ProRule" id="PRU00121"/>
    </source>
</evidence>
<dbReference type="PROSITE" id="PS00021">
    <property type="entry name" value="KRINGLE_1"/>
    <property type="match status" value="2"/>
</dbReference>
<dbReference type="GeneID" id="118420229"/>
<dbReference type="InterPro" id="IPR050759">
    <property type="entry name" value="Serine_protease_kringle"/>
</dbReference>
<dbReference type="PANTHER" id="PTHR24261">
    <property type="entry name" value="PLASMINOGEN-RELATED"/>
    <property type="match status" value="1"/>
</dbReference>
<feature type="domain" description="Kringle" evidence="4">
    <location>
        <begin position="1"/>
        <end position="42"/>
    </location>
</feature>
<reference evidence="5" key="1">
    <citation type="journal article" date="2020" name="Nat. Ecol. Evol.">
        <title>Deeply conserved synteny resolves early events in vertebrate evolution.</title>
        <authorList>
            <person name="Simakov O."/>
            <person name="Marletaz F."/>
            <person name="Yue J.X."/>
            <person name="O'Connell B."/>
            <person name="Jenkins J."/>
            <person name="Brandt A."/>
            <person name="Calef R."/>
            <person name="Tung C.H."/>
            <person name="Huang T.K."/>
            <person name="Schmutz J."/>
            <person name="Satoh N."/>
            <person name="Yu J.K."/>
            <person name="Putnam N.H."/>
            <person name="Green R.E."/>
            <person name="Rokhsar D.S."/>
        </authorList>
    </citation>
    <scope>NUCLEOTIDE SEQUENCE [LARGE SCALE GENOMIC DNA]</scope>
    <source>
        <strain evidence="5">S238N-H82</strain>
    </source>
</reference>
<feature type="domain" description="Kringle" evidence="4">
    <location>
        <begin position="45"/>
        <end position="121"/>
    </location>
</feature>
<evidence type="ECO:0000256" key="2">
    <source>
        <dbReference type="ARBA" id="ARBA00023157"/>
    </source>
</evidence>
<protein>
    <submittedName>
        <fullName evidence="6">Plasminogen-like</fullName>
    </submittedName>
</protein>
<dbReference type="InterPro" id="IPR013806">
    <property type="entry name" value="Kringle-like"/>
</dbReference>
<dbReference type="InterPro" id="IPR000001">
    <property type="entry name" value="Kringle"/>
</dbReference>
<dbReference type="PANTHER" id="PTHR24261:SF7">
    <property type="entry name" value="KRINGLE DOMAIN-CONTAINING PROTEIN"/>
    <property type="match status" value="1"/>
</dbReference>
<dbReference type="InterPro" id="IPR038178">
    <property type="entry name" value="Kringle_sf"/>
</dbReference>
<dbReference type="Proteomes" id="UP000001554">
    <property type="component" value="Chromosome 7"/>
</dbReference>
<keyword evidence="2" id="KW-1015">Disulfide bond</keyword>